<evidence type="ECO:0000313" key="1">
    <source>
        <dbReference type="EnsemblPlants" id="AVESA.00010b.r2.4CG1281010.1.CDS"/>
    </source>
</evidence>
<dbReference type="EnsemblPlants" id="AVESA.00010b.r2.4CG1281010.1">
    <property type="protein sequence ID" value="AVESA.00010b.r2.4CG1281010.1.CDS"/>
    <property type="gene ID" value="AVESA.00010b.r2.4CG1281010"/>
</dbReference>
<organism evidence="1 2">
    <name type="scientific">Avena sativa</name>
    <name type="common">Oat</name>
    <dbReference type="NCBI Taxonomy" id="4498"/>
    <lineage>
        <taxon>Eukaryota</taxon>
        <taxon>Viridiplantae</taxon>
        <taxon>Streptophyta</taxon>
        <taxon>Embryophyta</taxon>
        <taxon>Tracheophyta</taxon>
        <taxon>Spermatophyta</taxon>
        <taxon>Magnoliopsida</taxon>
        <taxon>Liliopsida</taxon>
        <taxon>Poales</taxon>
        <taxon>Poaceae</taxon>
        <taxon>BOP clade</taxon>
        <taxon>Pooideae</taxon>
        <taxon>Poodae</taxon>
        <taxon>Poeae</taxon>
        <taxon>Poeae Chloroplast Group 1 (Aveneae type)</taxon>
        <taxon>Aveninae</taxon>
        <taxon>Avena</taxon>
    </lineage>
</organism>
<reference evidence="1" key="1">
    <citation type="submission" date="2021-05" db="EMBL/GenBank/DDBJ databases">
        <authorList>
            <person name="Scholz U."/>
            <person name="Mascher M."/>
            <person name="Fiebig A."/>
        </authorList>
    </citation>
    <scope>NUCLEOTIDE SEQUENCE [LARGE SCALE GENOMIC DNA]</scope>
</reference>
<protein>
    <submittedName>
        <fullName evidence="1">Uncharacterized protein</fullName>
    </submittedName>
</protein>
<name>A0ACD5WRP9_AVESA</name>
<accession>A0ACD5WRP9</accession>
<keyword evidence="2" id="KW-1185">Reference proteome</keyword>
<proteinExistence type="predicted"/>
<sequence>MSERDQAGNAMAAQGVEGGESGRVIAQGYMVVDERRHAVDYRLSVWGDYFIQNPTLPHTHENSVEWMIERRDKLILETRAKLLGLCDPSDEMKMIDGLQRLGVSYHLEDEINLKLQKLSSEKPDTENLHDVSLHFRLMRQYRFYLSCDVFQSFIDNQETFMETLQTDVRGFLALYEASHLRTQNENVLKDAQRKTTDILKSMVGQLEKPLADKVKHALETPSFRRMKILEARLYIPLYEEDKEDCDETLLELAKLNFYLLQRIYREEVREICEWYYGLESPRKLFYARQRPVEAYFWALGVYYEPKYAKARKLLAKYISTITPYDDTFDNYGVYEELEPFTDVMQRWNMKDVEKLGEYYKDCARFMFGTLIEIENALPKNISRKNVNLIRDISNEVTKGYLTEIVWRDNKFIPPLEDHLKVTLLTCFYWCLSWIAFVVLEENVTEDVLKWMSDFPQIVKDSCIICRLMDDIVAHEFETERNNVATAVTCYMKEYGTTKKVADEALWEVIENAWNSMNKEYLTMMSIPSSLLNCVINLARMMETMYKEIDGYTDSKILKKRIAMLLEKPITF</sequence>
<dbReference type="Proteomes" id="UP001732700">
    <property type="component" value="Chromosome 4C"/>
</dbReference>
<evidence type="ECO:0000313" key="2">
    <source>
        <dbReference type="Proteomes" id="UP001732700"/>
    </source>
</evidence>
<reference evidence="1" key="2">
    <citation type="submission" date="2025-09" db="UniProtKB">
        <authorList>
            <consortium name="EnsemblPlants"/>
        </authorList>
    </citation>
    <scope>IDENTIFICATION</scope>
</reference>